<dbReference type="SUPFAM" id="SSF53822">
    <property type="entry name" value="Periplasmic binding protein-like I"/>
    <property type="match status" value="1"/>
</dbReference>
<gene>
    <name evidence="8" type="ORF">X798_05311</name>
</gene>
<comment type="subcellular location">
    <subcellularLocation>
        <location evidence="1">Membrane</location>
    </subcellularLocation>
</comment>
<dbReference type="Pfam" id="PF01094">
    <property type="entry name" value="ANF_receptor"/>
    <property type="match status" value="1"/>
</dbReference>
<dbReference type="Proteomes" id="UP000242913">
    <property type="component" value="Unassembled WGS sequence"/>
</dbReference>
<evidence type="ECO:0000256" key="6">
    <source>
        <dbReference type="SAM" id="Phobius"/>
    </source>
</evidence>
<sequence length="617" mass="71340">MYEKQSNTTSKCNFQFVIMTLILTLWSVYYIGIAVNGYFYNDTLPNKKQQHVQNKKDIKNCPQKKEEKDDLLEKKKQKYQKLGRYLHGKTMDRILDNDKLKFKKATDKKLNNDHPILISYLAAISQFPKNLFDSLKLLSETSDTETITENDKNYGARFFMQHWAQGAKVFIGPEMNCRTEATMAAAQNLPILSYKCKDEMMSDKSKYPTFARTVPTETEITAALVALLKHFKWRKFSIIYEKNVANEELFRSIKSTIEKQNVNMKLSDKHYTIMNVSTVPHPFSEIERSNIEQIISHTFASTRIYLTFGNVRLFRRILLEMGAQGLMESGDYVLIYLDPDYNWLSTYHAMNNHFFRDTLLSVQQSWDDLNSQDRKVVNFSKFALAIIPTPVHLNAPEFITFWRKANQYLSLFGMRRSTTTTSIKANRFACYLYDAVKLYASALTAVLNETTSEQLSAGYDPISDGKRIISHILGRVYRSIQGFDMHINNNGDAQGNYTLLSLQEVEPIMDVNNPAYYPLNYGLNISADFVYDFSSDLPLLRFKRDIQWPTGFAPRDEPICGFHGEMCKKGIIGGLQTYKFEKELSNIWKIDQREIEKIVQCCESAASLYVVENSQFI</sequence>
<evidence type="ECO:0000256" key="4">
    <source>
        <dbReference type="ARBA" id="ARBA00023136"/>
    </source>
</evidence>
<evidence type="ECO:0000256" key="5">
    <source>
        <dbReference type="ARBA" id="ARBA00023180"/>
    </source>
</evidence>
<keyword evidence="4 6" id="KW-0472">Membrane</keyword>
<dbReference type="PANTHER" id="PTHR24060">
    <property type="entry name" value="METABOTROPIC GLUTAMATE RECEPTOR"/>
    <property type="match status" value="1"/>
</dbReference>
<reference evidence="8 9" key="1">
    <citation type="submission" date="2015-12" db="EMBL/GenBank/DDBJ databases">
        <title>Draft genome of the nematode, Onchocerca flexuosa.</title>
        <authorList>
            <person name="Mitreva M."/>
        </authorList>
    </citation>
    <scope>NUCLEOTIDE SEQUENCE [LARGE SCALE GENOMIC DNA]</scope>
    <source>
        <strain evidence="8">Red Deer</strain>
    </source>
</reference>
<dbReference type="InterPro" id="IPR028082">
    <property type="entry name" value="Peripla_BP_I"/>
</dbReference>
<dbReference type="InterPro" id="IPR001828">
    <property type="entry name" value="ANF_lig-bd_rcpt"/>
</dbReference>
<feature type="domain" description="Receptor ligand binding region" evidence="7">
    <location>
        <begin position="148"/>
        <end position="503"/>
    </location>
</feature>
<keyword evidence="5" id="KW-0325">Glycoprotein</keyword>
<dbReference type="AlphaFoldDB" id="A0A238BSL2"/>
<dbReference type="GO" id="GO:0016020">
    <property type="term" value="C:membrane"/>
    <property type="evidence" value="ECO:0007669"/>
    <property type="project" value="UniProtKB-SubCell"/>
</dbReference>
<dbReference type="Gene3D" id="3.40.50.2300">
    <property type="match status" value="2"/>
</dbReference>
<evidence type="ECO:0000313" key="9">
    <source>
        <dbReference type="Proteomes" id="UP000242913"/>
    </source>
</evidence>
<evidence type="ECO:0000259" key="7">
    <source>
        <dbReference type="Pfam" id="PF01094"/>
    </source>
</evidence>
<dbReference type="OrthoDB" id="302535at2759"/>
<keyword evidence="2 6" id="KW-0812">Transmembrane</keyword>
<feature type="transmembrane region" description="Helical" evidence="6">
    <location>
        <begin position="12"/>
        <end position="40"/>
    </location>
</feature>
<evidence type="ECO:0000256" key="1">
    <source>
        <dbReference type="ARBA" id="ARBA00004370"/>
    </source>
</evidence>
<keyword evidence="8" id="KW-0675">Receptor</keyword>
<keyword evidence="9" id="KW-1185">Reference proteome</keyword>
<organism evidence="8 9">
    <name type="scientific">Onchocerca flexuosa</name>
    <dbReference type="NCBI Taxonomy" id="387005"/>
    <lineage>
        <taxon>Eukaryota</taxon>
        <taxon>Metazoa</taxon>
        <taxon>Ecdysozoa</taxon>
        <taxon>Nematoda</taxon>
        <taxon>Chromadorea</taxon>
        <taxon>Rhabditida</taxon>
        <taxon>Spirurina</taxon>
        <taxon>Spiruromorpha</taxon>
        <taxon>Filarioidea</taxon>
        <taxon>Onchocercidae</taxon>
        <taxon>Onchocerca</taxon>
    </lineage>
</organism>
<name>A0A238BSL2_9BILA</name>
<protein>
    <submittedName>
        <fullName evidence="8">Ligand-binding protein, receptor family</fullName>
    </submittedName>
</protein>
<proteinExistence type="predicted"/>
<evidence type="ECO:0000313" key="8">
    <source>
        <dbReference type="EMBL" id="OZC07675.1"/>
    </source>
</evidence>
<dbReference type="EMBL" id="KZ270025">
    <property type="protein sequence ID" value="OZC07675.1"/>
    <property type="molecule type" value="Genomic_DNA"/>
</dbReference>
<keyword evidence="3 6" id="KW-1133">Transmembrane helix</keyword>
<evidence type="ECO:0000256" key="3">
    <source>
        <dbReference type="ARBA" id="ARBA00022989"/>
    </source>
</evidence>
<accession>A0A238BSL2</accession>
<evidence type="ECO:0000256" key="2">
    <source>
        <dbReference type="ARBA" id="ARBA00022692"/>
    </source>
</evidence>
<dbReference type="InterPro" id="IPR050726">
    <property type="entry name" value="mGluR"/>
</dbReference>